<feature type="binding site" evidence="3">
    <location>
        <position position="102"/>
    </location>
    <ligand>
        <name>Cu cation</name>
        <dbReference type="ChEBI" id="CHEBI:23378"/>
    </ligand>
</feature>
<feature type="disulfide bond" description="Redox-active" evidence="4">
    <location>
        <begin position="98"/>
        <end position="102"/>
    </location>
</feature>
<keyword evidence="3" id="KW-0479">Metal-binding</keyword>
<sequence>MNRKKTYIGIAVIVLVFGIIVIPKIIDRVMKGEVVKNDRLNVVDADTVENTGELSYININGKDRKVPHFEFINQDGDTITEDTYKGKVFLVEFFFTRCPTICIPMNKNLVRIQNEFKDNPNFGIASFSIDPEYDQPEVLKEYTEQYGITDPDWNLMTGDREKIYELANVGFNLLAQENPDIDGNFQHSGLFALVDQNGFIRSRRDDFGNPLIYYRGFIPEGTPETEEGETSQIAILIEDINKLLNKNKKN</sequence>
<reference evidence="7 8" key="1">
    <citation type="submission" date="2018-07" db="EMBL/GenBank/DDBJ databases">
        <title>Leeuwenhoekiella genomics.</title>
        <authorList>
            <person name="Tahon G."/>
            <person name="Willems A."/>
        </authorList>
    </citation>
    <scope>NUCLEOTIDE SEQUENCE [LARGE SCALE GENOMIC DNA]</scope>
    <source>
        <strain evidence="7 8">LMG 22550</strain>
    </source>
</reference>
<keyword evidence="5" id="KW-1133">Transmembrane helix</keyword>
<evidence type="ECO:0000256" key="4">
    <source>
        <dbReference type="PIRSR" id="PIRSR603782-2"/>
    </source>
</evidence>
<dbReference type="PANTHER" id="PTHR12151:SF25">
    <property type="entry name" value="LINALOOL DEHYDRATASE_ISOMERASE DOMAIN-CONTAINING PROTEIN"/>
    <property type="match status" value="1"/>
</dbReference>
<keyword evidence="8" id="KW-1185">Reference proteome</keyword>
<dbReference type="PROSITE" id="PS51352">
    <property type="entry name" value="THIOREDOXIN_2"/>
    <property type="match status" value="1"/>
</dbReference>
<keyword evidence="2 3" id="KW-0186">Copper</keyword>
<proteinExistence type="inferred from homology"/>
<protein>
    <submittedName>
        <fullName evidence="7">Protein SCO1/2</fullName>
    </submittedName>
</protein>
<dbReference type="Gene3D" id="3.40.30.10">
    <property type="entry name" value="Glutaredoxin"/>
    <property type="match status" value="1"/>
</dbReference>
<feature type="binding site" evidence="3">
    <location>
        <position position="187"/>
    </location>
    <ligand>
        <name>Cu cation</name>
        <dbReference type="ChEBI" id="CHEBI:23378"/>
    </ligand>
</feature>
<comment type="caution">
    <text evidence="7">The sequence shown here is derived from an EMBL/GenBank/DDBJ whole genome shotgun (WGS) entry which is preliminary data.</text>
</comment>
<feature type="binding site" evidence="3">
    <location>
        <position position="98"/>
    </location>
    <ligand>
        <name>Cu cation</name>
        <dbReference type="ChEBI" id="CHEBI:23378"/>
    </ligand>
</feature>
<dbReference type="Pfam" id="PF02630">
    <property type="entry name" value="SCO1-SenC"/>
    <property type="match status" value="1"/>
</dbReference>
<comment type="similarity">
    <text evidence="1">Belongs to the SCO1/2 family.</text>
</comment>
<dbReference type="OrthoDB" id="9811998at2"/>
<evidence type="ECO:0000259" key="6">
    <source>
        <dbReference type="PROSITE" id="PS51352"/>
    </source>
</evidence>
<keyword evidence="4" id="KW-1015">Disulfide bond</keyword>
<feature type="domain" description="Thioredoxin" evidence="6">
    <location>
        <begin position="60"/>
        <end position="234"/>
    </location>
</feature>
<dbReference type="InterPro" id="IPR003782">
    <property type="entry name" value="SCO1/SenC"/>
</dbReference>
<dbReference type="AlphaFoldDB" id="A0A4Q0PD01"/>
<keyword evidence="5" id="KW-0472">Membrane</keyword>
<dbReference type="RefSeq" id="WP_128756400.1">
    <property type="nucleotide sequence ID" value="NZ_QOVM01000001.1"/>
</dbReference>
<name>A0A4Q0PD01_9FLAO</name>
<evidence type="ECO:0000256" key="3">
    <source>
        <dbReference type="PIRSR" id="PIRSR603782-1"/>
    </source>
</evidence>
<dbReference type="InterPro" id="IPR013766">
    <property type="entry name" value="Thioredoxin_domain"/>
</dbReference>
<dbReference type="InterPro" id="IPR036249">
    <property type="entry name" value="Thioredoxin-like_sf"/>
</dbReference>
<keyword evidence="5" id="KW-0812">Transmembrane</keyword>
<dbReference type="CDD" id="cd02968">
    <property type="entry name" value="SCO"/>
    <property type="match status" value="1"/>
</dbReference>
<gene>
    <name evidence="7" type="ORF">DSM00_469</name>
</gene>
<dbReference type="EMBL" id="QOVM01000001">
    <property type="protein sequence ID" value="RXG24677.1"/>
    <property type="molecule type" value="Genomic_DNA"/>
</dbReference>
<organism evidence="7 8">
    <name type="scientific">Leeuwenhoekiella aequorea</name>
    <dbReference type="NCBI Taxonomy" id="283736"/>
    <lineage>
        <taxon>Bacteria</taxon>
        <taxon>Pseudomonadati</taxon>
        <taxon>Bacteroidota</taxon>
        <taxon>Flavobacteriia</taxon>
        <taxon>Flavobacteriales</taxon>
        <taxon>Flavobacteriaceae</taxon>
        <taxon>Leeuwenhoekiella</taxon>
    </lineage>
</organism>
<dbReference type="GO" id="GO:0046872">
    <property type="term" value="F:metal ion binding"/>
    <property type="evidence" value="ECO:0007669"/>
    <property type="project" value="UniProtKB-KW"/>
</dbReference>
<evidence type="ECO:0000313" key="7">
    <source>
        <dbReference type="EMBL" id="RXG24677.1"/>
    </source>
</evidence>
<dbReference type="Proteomes" id="UP000289238">
    <property type="component" value="Unassembled WGS sequence"/>
</dbReference>
<dbReference type="PANTHER" id="PTHR12151">
    <property type="entry name" value="ELECTRON TRANSPORT PROTIN SCO1/SENC FAMILY MEMBER"/>
    <property type="match status" value="1"/>
</dbReference>
<evidence type="ECO:0000256" key="1">
    <source>
        <dbReference type="ARBA" id="ARBA00010996"/>
    </source>
</evidence>
<feature type="transmembrane region" description="Helical" evidence="5">
    <location>
        <begin position="6"/>
        <end position="26"/>
    </location>
</feature>
<accession>A0A4Q0PD01</accession>
<evidence type="ECO:0000313" key="8">
    <source>
        <dbReference type="Proteomes" id="UP000289238"/>
    </source>
</evidence>
<evidence type="ECO:0000256" key="2">
    <source>
        <dbReference type="ARBA" id="ARBA00023008"/>
    </source>
</evidence>
<dbReference type="SUPFAM" id="SSF52833">
    <property type="entry name" value="Thioredoxin-like"/>
    <property type="match status" value="1"/>
</dbReference>
<evidence type="ECO:0000256" key="5">
    <source>
        <dbReference type="SAM" id="Phobius"/>
    </source>
</evidence>